<proteinExistence type="inferred from homology"/>
<feature type="domain" description="ABC transmembrane type-1" evidence="8">
    <location>
        <begin position="103"/>
        <end position="306"/>
    </location>
</feature>
<evidence type="ECO:0000256" key="6">
    <source>
        <dbReference type="ARBA" id="ARBA00023136"/>
    </source>
</evidence>
<feature type="transmembrane region" description="Helical" evidence="7">
    <location>
        <begin position="287"/>
        <end position="306"/>
    </location>
</feature>
<dbReference type="EMBL" id="BAABJQ010000032">
    <property type="protein sequence ID" value="GAA5198085.1"/>
    <property type="molecule type" value="Genomic_DNA"/>
</dbReference>
<evidence type="ECO:0000259" key="8">
    <source>
        <dbReference type="PROSITE" id="PS50928"/>
    </source>
</evidence>
<evidence type="ECO:0000256" key="4">
    <source>
        <dbReference type="ARBA" id="ARBA00022692"/>
    </source>
</evidence>
<organism evidence="9 10">
    <name type="scientific">Rugosimonospora acidiphila</name>
    <dbReference type="NCBI Taxonomy" id="556531"/>
    <lineage>
        <taxon>Bacteria</taxon>
        <taxon>Bacillati</taxon>
        <taxon>Actinomycetota</taxon>
        <taxon>Actinomycetes</taxon>
        <taxon>Micromonosporales</taxon>
        <taxon>Micromonosporaceae</taxon>
        <taxon>Rugosimonospora</taxon>
    </lineage>
</organism>
<keyword evidence="4 7" id="KW-0812">Transmembrane</keyword>
<keyword evidence="10" id="KW-1185">Reference proteome</keyword>
<dbReference type="PANTHER" id="PTHR43744">
    <property type="entry name" value="ABC TRANSPORTER PERMEASE PROTEIN MG189-RELATED-RELATED"/>
    <property type="match status" value="1"/>
</dbReference>
<accession>A0ABP9SMW6</accession>
<comment type="subcellular location">
    <subcellularLocation>
        <location evidence="1 7">Cell membrane</location>
        <topology evidence="1 7">Multi-pass membrane protein</topology>
    </subcellularLocation>
</comment>
<keyword evidence="2 7" id="KW-0813">Transport</keyword>
<name>A0ABP9SMW6_9ACTN</name>
<keyword evidence="5 7" id="KW-1133">Transmembrane helix</keyword>
<dbReference type="CDD" id="cd06261">
    <property type="entry name" value="TM_PBP2"/>
    <property type="match status" value="1"/>
</dbReference>
<reference evidence="10" key="1">
    <citation type="journal article" date="2019" name="Int. J. Syst. Evol. Microbiol.">
        <title>The Global Catalogue of Microorganisms (GCM) 10K type strain sequencing project: providing services to taxonomists for standard genome sequencing and annotation.</title>
        <authorList>
            <consortium name="The Broad Institute Genomics Platform"/>
            <consortium name="The Broad Institute Genome Sequencing Center for Infectious Disease"/>
            <person name="Wu L."/>
            <person name="Ma J."/>
        </authorList>
    </citation>
    <scope>NUCLEOTIDE SEQUENCE [LARGE SCALE GENOMIC DNA]</scope>
    <source>
        <strain evidence="10">JCM 18304</strain>
    </source>
</reference>
<feature type="transmembrane region" description="Helical" evidence="7">
    <location>
        <begin position="138"/>
        <end position="160"/>
    </location>
</feature>
<evidence type="ECO:0000256" key="5">
    <source>
        <dbReference type="ARBA" id="ARBA00022989"/>
    </source>
</evidence>
<feature type="transmembrane region" description="Helical" evidence="7">
    <location>
        <begin position="38"/>
        <end position="60"/>
    </location>
</feature>
<protein>
    <submittedName>
        <fullName evidence="9">Carbohydrate ABC transporter permease</fullName>
    </submittedName>
</protein>
<dbReference type="Gene3D" id="1.10.3720.10">
    <property type="entry name" value="MetI-like"/>
    <property type="match status" value="1"/>
</dbReference>
<dbReference type="PROSITE" id="PS50928">
    <property type="entry name" value="ABC_TM1"/>
    <property type="match status" value="1"/>
</dbReference>
<keyword evidence="3" id="KW-1003">Cell membrane</keyword>
<feature type="transmembrane region" description="Helical" evidence="7">
    <location>
        <begin position="107"/>
        <end position="126"/>
    </location>
</feature>
<dbReference type="Pfam" id="PF00528">
    <property type="entry name" value="BPD_transp_1"/>
    <property type="match status" value="1"/>
</dbReference>
<evidence type="ECO:0000256" key="1">
    <source>
        <dbReference type="ARBA" id="ARBA00004651"/>
    </source>
</evidence>
<evidence type="ECO:0000313" key="10">
    <source>
        <dbReference type="Proteomes" id="UP001501570"/>
    </source>
</evidence>
<evidence type="ECO:0000313" key="9">
    <source>
        <dbReference type="EMBL" id="GAA5198085.1"/>
    </source>
</evidence>
<sequence>MAVPTATVAVSASGSLVEPPAAPGRRWRRRQRRTPGEWVLDIFIVVVLAVLAIATLYPFLFELTISLSTPADAQQSGLHILPTDPSTASWHAVLASSGILRAYLNTIARTVAATVLTVVLTAMMAYPLAQRSFPHRRLINFLLLFSMLFSGGFIPLFLLVKNLGLLDSRWSLVLPGAVAAMNVILMRNFFQAIPGELIDAARADGASEMRVLFRIILPLSKPVLAVVGLWTALANWNAWFDALLYINDPNKQVLQMFIRDTVLTQADPILGGTNPAMLGAAPTSQTLGAAAVMIATLPIIALYPFLQKYFARGILLGSVKG</sequence>
<evidence type="ECO:0000256" key="3">
    <source>
        <dbReference type="ARBA" id="ARBA00022475"/>
    </source>
</evidence>
<dbReference type="InterPro" id="IPR035906">
    <property type="entry name" value="MetI-like_sf"/>
</dbReference>
<feature type="transmembrane region" description="Helical" evidence="7">
    <location>
        <begin position="172"/>
        <end position="190"/>
    </location>
</feature>
<comment type="similarity">
    <text evidence="7">Belongs to the binding-protein-dependent transport system permease family.</text>
</comment>
<evidence type="ECO:0000256" key="7">
    <source>
        <dbReference type="RuleBase" id="RU363032"/>
    </source>
</evidence>
<gene>
    <name evidence="9" type="ORF">GCM10023322_70680</name>
</gene>
<dbReference type="SUPFAM" id="SSF161098">
    <property type="entry name" value="MetI-like"/>
    <property type="match status" value="1"/>
</dbReference>
<dbReference type="PANTHER" id="PTHR43744:SF9">
    <property type="entry name" value="POLYGALACTURONAN_RHAMNOGALACTURONAN TRANSPORT SYSTEM PERMEASE PROTEIN YTCP"/>
    <property type="match status" value="1"/>
</dbReference>
<comment type="caution">
    <text evidence="9">The sequence shown here is derived from an EMBL/GenBank/DDBJ whole genome shotgun (WGS) entry which is preliminary data.</text>
</comment>
<dbReference type="InterPro" id="IPR000515">
    <property type="entry name" value="MetI-like"/>
</dbReference>
<evidence type="ECO:0000256" key="2">
    <source>
        <dbReference type="ARBA" id="ARBA00022448"/>
    </source>
</evidence>
<dbReference type="RefSeq" id="WP_345637228.1">
    <property type="nucleotide sequence ID" value="NZ_BAABJQ010000032.1"/>
</dbReference>
<keyword evidence="6 7" id="KW-0472">Membrane</keyword>
<dbReference type="Proteomes" id="UP001501570">
    <property type="component" value="Unassembled WGS sequence"/>
</dbReference>
<feature type="transmembrane region" description="Helical" evidence="7">
    <location>
        <begin position="211"/>
        <end position="233"/>
    </location>
</feature>